<keyword evidence="1" id="KW-0472">Membrane</keyword>
<keyword evidence="1" id="KW-0812">Transmembrane</keyword>
<protein>
    <submittedName>
        <fullName evidence="2">Uncharacterized protein</fullName>
    </submittedName>
</protein>
<reference evidence="2 3" key="1">
    <citation type="journal article" date="2011" name="Environ. Microbiol.">
        <title>Genome of alkaliphilic Bacillus pseudofirmus OF4 reveals adaptations that support the ability to grow in an external pH range from 7.5 to 11.4.</title>
        <authorList>
            <person name="Janto B."/>
            <person name="Ahmed A."/>
            <person name="Ito M."/>
            <person name="Liu J."/>
            <person name="Hicks D.B."/>
            <person name="Pagni S."/>
            <person name="Fackelmayer O.J."/>
            <person name="Smith T.A."/>
            <person name="Earl J."/>
            <person name="Elbourne L.D."/>
            <person name="Hassan K."/>
            <person name="Paulsen I.T."/>
            <person name="Kolsto A.B."/>
            <person name="Tourasse N.J."/>
            <person name="Ehrlich G.D."/>
            <person name="Boissy R."/>
            <person name="Ivey D.M."/>
            <person name="Li G."/>
            <person name="Xue Y."/>
            <person name="Ma Y."/>
            <person name="Hu F.Z."/>
            <person name="Krulwich T.A."/>
        </authorList>
    </citation>
    <scope>NUCLEOTIDE SEQUENCE [LARGE SCALE GENOMIC DNA]</scope>
    <source>
        <strain evidence="3">ATCC BAA-2126 / JCM 17055 / OF4</strain>
    </source>
</reference>
<keyword evidence="1" id="KW-1133">Transmembrane helix</keyword>
<dbReference type="AlphaFoldDB" id="D3FR01"/>
<dbReference type="STRING" id="398511.BpOF4_08195"/>
<feature type="transmembrane region" description="Helical" evidence="1">
    <location>
        <begin position="12"/>
        <end position="31"/>
    </location>
</feature>
<proteinExistence type="predicted"/>
<evidence type="ECO:0000313" key="3">
    <source>
        <dbReference type="Proteomes" id="UP000001544"/>
    </source>
</evidence>
<dbReference type="KEGG" id="bpf:BpOF4_08195"/>
<evidence type="ECO:0000313" key="2">
    <source>
        <dbReference type="EMBL" id="ADC49697.1"/>
    </source>
</evidence>
<accession>D3FR01</accession>
<keyword evidence="3" id="KW-1185">Reference proteome</keyword>
<dbReference type="Proteomes" id="UP000001544">
    <property type="component" value="Chromosome"/>
</dbReference>
<organism evidence="2 3">
    <name type="scientific">Alkalihalophilus pseudofirmus (strain ATCC BAA-2126 / JCM 17055 / OF4)</name>
    <name type="common">Bacillus pseudofirmus</name>
    <dbReference type="NCBI Taxonomy" id="398511"/>
    <lineage>
        <taxon>Bacteria</taxon>
        <taxon>Bacillati</taxon>
        <taxon>Bacillota</taxon>
        <taxon>Bacilli</taxon>
        <taxon>Bacillales</taxon>
        <taxon>Bacillaceae</taxon>
        <taxon>Alkalihalophilus</taxon>
    </lineage>
</organism>
<gene>
    <name evidence="2" type="ordered locus">BpOF4_08195</name>
</gene>
<sequence length="32" mass="3429">MEMKAGASASAFYTSIMGPISSIKMSLLWYVG</sequence>
<evidence type="ECO:0000256" key="1">
    <source>
        <dbReference type="SAM" id="Phobius"/>
    </source>
</evidence>
<dbReference type="HOGENOM" id="CLU_3388094_0_0_9"/>
<dbReference type="EMBL" id="CP001878">
    <property type="protein sequence ID" value="ADC49697.1"/>
    <property type="molecule type" value="Genomic_DNA"/>
</dbReference>
<name>D3FR01_ALKPO</name>